<organism evidence="2 3">
    <name type="scientific">Lucilia cuprina</name>
    <name type="common">Green bottle fly</name>
    <name type="synonym">Australian sheep blowfly</name>
    <dbReference type="NCBI Taxonomy" id="7375"/>
    <lineage>
        <taxon>Eukaryota</taxon>
        <taxon>Metazoa</taxon>
        <taxon>Ecdysozoa</taxon>
        <taxon>Arthropoda</taxon>
        <taxon>Hexapoda</taxon>
        <taxon>Insecta</taxon>
        <taxon>Pterygota</taxon>
        <taxon>Neoptera</taxon>
        <taxon>Endopterygota</taxon>
        <taxon>Diptera</taxon>
        <taxon>Brachycera</taxon>
        <taxon>Muscomorpha</taxon>
        <taxon>Oestroidea</taxon>
        <taxon>Calliphoridae</taxon>
        <taxon>Luciliinae</taxon>
        <taxon>Lucilia</taxon>
    </lineage>
</organism>
<evidence type="ECO:0000256" key="1">
    <source>
        <dbReference type="SAM" id="Phobius"/>
    </source>
</evidence>
<keyword evidence="1" id="KW-1133">Transmembrane helix</keyword>
<accession>A0A0L0C9E4</accession>
<keyword evidence="1" id="KW-0812">Transmembrane</keyword>
<keyword evidence="1" id="KW-0472">Membrane</keyword>
<dbReference type="EMBL" id="JRES01000826">
    <property type="protein sequence ID" value="KNC28054.1"/>
    <property type="molecule type" value="Genomic_DNA"/>
</dbReference>
<gene>
    <name evidence="2" type="ORF">FF38_04440</name>
</gene>
<sequence>MSIQASEIWPRQSRTIAEKMSNSPFFILVLTISAVIVERKTNAFGMVTKFTVASDNLAYLAAIFEDQENI</sequence>
<name>A0A0L0C9E4_LUCCU</name>
<feature type="transmembrane region" description="Helical" evidence="1">
    <location>
        <begin position="20"/>
        <end position="37"/>
    </location>
</feature>
<reference evidence="2 3" key="1">
    <citation type="journal article" date="2015" name="Nat. Commun.">
        <title>Lucilia cuprina genome unlocks parasitic fly biology to underpin future interventions.</title>
        <authorList>
            <person name="Anstead C.A."/>
            <person name="Korhonen P.K."/>
            <person name="Young N.D."/>
            <person name="Hall R.S."/>
            <person name="Jex A.R."/>
            <person name="Murali S.C."/>
            <person name="Hughes D.S."/>
            <person name="Lee S.F."/>
            <person name="Perry T."/>
            <person name="Stroehlein A.J."/>
            <person name="Ansell B.R."/>
            <person name="Breugelmans B."/>
            <person name="Hofmann A."/>
            <person name="Qu J."/>
            <person name="Dugan S."/>
            <person name="Lee S.L."/>
            <person name="Chao H."/>
            <person name="Dinh H."/>
            <person name="Han Y."/>
            <person name="Doddapaneni H.V."/>
            <person name="Worley K.C."/>
            <person name="Muzny D.M."/>
            <person name="Ioannidis P."/>
            <person name="Waterhouse R.M."/>
            <person name="Zdobnov E.M."/>
            <person name="James P.J."/>
            <person name="Bagnall N.H."/>
            <person name="Kotze A.C."/>
            <person name="Gibbs R.A."/>
            <person name="Richards S."/>
            <person name="Batterham P."/>
            <person name="Gasser R.B."/>
        </authorList>
    </citation>
    <scope>NUCLEOTIDE SEQUENCE [LARGE SCALE GENOMIC DNA]</scope>
    <source>
        <strain evidence="2 3">LS</strain>
        <tissue evidence="2">Full body</tissue>
    </source>
</reference>
<comment type="caution">
    <text evidence="2">The sequence shown here is derived from an EMBL/GenBank/DDBJ whole genome shotgun (WGS) entry which is preliminary data.</text>
</comment>
<keyword evidence="3" id="KW-1185">Reference proteome</keyword>
<evidence type="ECO:0000313" key="2">
    <source>
        <dbReference type="EMBL" id="KNC28054.1"/>
    </source>
</evidence>
<dbReference type="AlphaFoldDB" id="A0A0L0C9E4"/>
<evidence type="ECO:0000313" key="3">
    <source>
        <dbReference type="Proteomes" id="UP000037069"/>
    </source>
</evidence>
<protein>
    <submittedName>
        <fullName evidence="2">Uncharacterized protein</fullName>
    </submittedName>
</protein>
<proteinExistence type="predicted"/>
<dbReference type="Proteomes" id="UP000037069">
    <property type="component" value="Unassembled WGS sequence"/>
</dbReference>